<evidence type="ECO:0000313" key="3">
    <source>
        <dbReference type="Proteomes" id="UP000240542"/>
    </source>
</evidence>
<dbReference type="Proteomes" id="UP000240542">
    <property type="component" value="Unassembled WGS sequence"/>
</dbReference>
<feature type="domain" description="N-acetyltransferase" evidence="1">
    <location>
        <begin position="6"/>
        <end position="153"/>
    </location>
</feature>
<dbReference type="InterPro" id="IPR053144">
    <property type="entry name" value="Acetyltransferase_Butenolide"/>
</dbReference>
<dbReference type="Gene3D" id="3.90.1570.10">
    <property type="entry name" value="tt1808, chain A"/>
    <property type="match status" value="1"/>
</dbReference>
<organism evidence="2 3">
    <name type="scientific">Murinocardiopsis flavida</name>
    <dbReference type="NCBI Taxonomy" id="645275"/>
    <lineage>
        <taxon>Bacteria</taxon>
        <taxon>Bacillati</taxon>
        <taxon>Actinomycetota</taxon>
        <taxon>Actinomycetes</taxon>
        <taxon>Streptosporangiales</taxon>
        <taxon>Nocardiopsidaceae</taxon>
        <taxon>Murinocardiopsis</taxon>
    </lineage>
</organism>
<dbReference type="InterPro" id="IPR016181">
    <property type="entry name" value="Acyl_CoA_acyltransferase"/>
</dbReference>
<dbReference type="Gene3D" id="3.40.630.30">
    <property type="match status" value="1"/>
</dbReference>
<dbReference type="Pfam" id="PF05685">
    <property type="entry name" value="Uma2"/>
    <property type="match status" value="1"/>
</dbReference>
<gene>
    <name evidence="2" type="ORF">CLV63_112188</name>
</gene>
<dbReference type="PROSITE" id="PS51186">
    <property type="entry name" value="GNAT"/>
    <property type="match status" value="1"/>
</dbReference>
<sequence length="303" mass="31926">MDTVEFEFDDDPDRVDRDAVWAFLSEHAYWGRARTRADVEAQLDSAWRVVGCYRADSGAMVGFARAFGDGATCYLADVFVAHAARGRGFGGGLVRAMIEDGPGRGARWLLHTADAHGLYHRFGFAPPDGTLLERPRGHHPTAAAAGPAAPAAPAQVHREFDARVLVRLGAALDAAAPPSLRVGVRLPVDLGGGAMASPDLVVYAPGPADDPARMHRPARDVVLAVDVDSAPDRAPGPDAAPHSYAAAGIPHVWRLRRGNGAPVLAADALDPGTGRHVETARAHRTLSVDSPFPVTVDVAALYA</sequence>
<dbReference type="InterPro" id="IPR008538">
    <property type="entry name" value="Uma2"/>
</dbReference>
<proteinExistence type="predicted"/>
<dbReference type="RefSeq" id="WP_170134252.1">
    <property type="nucleotide sequence ID" value="NZ_PYGA01000012.1"/>
</dbReference>
<comment type="caution">
    <text evidence="2">The sequence shown here is derived from an EMBL/GenBank/DDBJ whole genome shotgun (WGS) entry which is preliminary data.</text>
</comment>
<evidence type="ECO:0000259" key="1">
    <source>
        <dbReference type="PROSITE" id="PS51186"/>
    </source>
</evidence>
<dbReference type="SUPFAM" id="SSF55729">
    <property type="entry name" value="Acyl-CoA N-acyltransferases (Nat)"/>
    <property type="match status" value="1"/>
</dbReference>
<keyword evidence="2" id="KW-0255">Endonuclease</keyword>
<dbReference type="Pfam" id="PF00583">
    <property type="entry name" value="Acetyltransf_1"/>
    <property type="match status" value="1"/>
</dbReference>
<keyword evidence="2" id="KW-0540">Nuclease</keyword>
<keyword evidence="2" id="KW-0378">Hydrolase</keyword>
<dbReference type="CDD" id="cd06260">
    <property type="entry name" value="DUF820-like"/>
    <property type="match status" value="1"/>
</dbReference>
<dbReference type="PANTHER" id="PTHR43233">
    <property type="entry name" value="FAMILY N-ACETYLTRANSFERASE, PUTATIVE (AFU_ORTHOLOGUE AFUA_6G03350)-RELATED"/>
    <property type="match status" value="1"/>
</dbReference>
<dbReference type="InterPro" id="IPR000182">
    <property type="entry name" value="GNAT_dom"/>
</dbReference>
<dbReference type="EMBL" id="PYGA01000012">
    <property type="protein sequence ID" value="PSK96304.1"/>
    <property type="molecule type" value="Genomic_DNA"/>
</dbReference>
<keyword evidence="3" id="KW-1185">Reference proteome</keyword>
<protein>
    <submittedName>
        <fullName evidence="2">Putative restriction endonuclease</fullName>
    </submittedName>
</protein>
<dbReference type="AlphaFoldDB" id="A0A2P8DGE8"/>
<accession>A0A2P8DGE8</accession>
<evidence type="ECO:0000313" key="2">
    <source>
        <dbReference type="EMBL" id="PSK96304.1"/>
    </source>
</evidence>
<dbReference type="PANTHER" id="PTHR43233:SF1">
    <property type="entry name" value="FAMILY N-ACETYLTRANSFERASE, PUTATIVE (AFU_ORTHOLOGUE AFUA_6G03350)-RELATED"/>
    <property type="match status" value="1"/>
</dbReference>
<reference evidence="2 3" key="1">
    <citation type="submission" date="2018-03" db="EMBL/GenBank/DDBJ databases">
        <title>Genomic Encyclopedia of Archaeal and Bacterial Type Strains, Phase II (KMG-II): from individual species to whole genera.</title>
        <authorList>
            <person name="Goeker M."/>
        </authorList>
    </citation>
    <scope>NUCLEOTIDE SEQUENCE [LARGE SCALE GENOMIC DNA]</scope>
    <source>
        <strain evidence="2 3">DSM 45312</strain>
    </source>
</reference>
<dbReference type="InterPro" id="IPR012296">
    <property type="entry name" value="Nuclease_put_TT1808"/>
</dbReference>
<dbReference type="GO" id="GO:0004519">
    <property type="term" value="F:endonuclease activity"/>
    <property type="evidence" value="ECO:0007669"/>
    <property type="project" value="UniProtKB-KW"/>
</dbReference>
<name>A0A2P8DGE8_9ACTN</name>
<dbReference type="GO" id="GO:0016747">
    <property type="term" value="F:acyltransferase activity, transferring groups other than amino-acyl groups"/>
    <property type="evidence" value="ECO:0007669"/>
    <property type="project" value="InterPro"/>
</dbReference>